<name>A0A1B2IC99_9CAUD</name>
<dbReference type="Gene3D" id="3.30.420.10">
    <property type="entry name" value="Ribonuclease H-like superfamily/Ribonuclease H"/>
    <property type="match status" value="1"/>
</dbReference>
<sequence>MVSNLHFNPEDVVGKECKSVAYSTDAIKQNDLVVIKEVVHTKDGRQIPRLVMRENVKRPIFVTREGPSFRNHQEKKEYELRERCVEYHTTDVKMSQTIQMALGNSFPNPKLNLKMACRSPFVYWADLPVTSWIKQKYKEKWPEAQSLNRACVFDVETKEDDGSKRMEMVSFVCDKEIHFFAHAEYFDRIKGGHEAIEKKTVELLSRVPFTKNKKGKKLPKGEVEYRDLIKENGYELFVHRCATPAQCIVAMFHEVHRLLPDLLVAWNIDYDLTIMMKELDAEGIPYEDVFCHPDVPQKYRNVWYKRDQASKKTESKTLTKSPADQWHVLYCQASFYAVDAMCLFKKIRTHEGNRPTYKLSAILEGEVGVGKLDIPGLEYKDNVDWHITAQRDFPLEYCAYNIMDNLLILLLDSLTNDLSSALSILSGVSMYDIFPSLPKRICNEFTYFLWNQGLVIGSVGNAIKNDFDEEVIGTDGWIVTLPAHMNAENGLHVVKEIPSLLTAFRGQTADADLTQAYPSCTNMANQSRETTIIELISIEGVSEEVRRRAGVNLTAGRVNAMEIANEMFLMPDKEVVLEAFRRRMAAANEEVVTTIDEHAA</sequence>
<dbReference type="InterPro" id="IPR036397">
    <property type="entry name" value="RNaseH_sf"/>
</dbReference>
<dbReference type="OrthoDB" id="1995at10239"/>
<accession>A0A1B2IC99</accession>
<dbReference type="KEGG" id="vg:29061650"/>
<evidence type="ECO:0000313" key="1">
    <source>
        <dbReference type="EMBL" id="ANZ48896.1"/>
    </source>
</evidence>
<organism evidence="1 2">
    <name type="scientific">Erwinia phage vB_EamM_EarlPhillipIV</name>
    <dbReference type="NCBI Taxonomy" id="1883372"/>
    <lineage>
        <taxon>Viruses</taxon>
        <taxon>Duplodnaviria</taxon>
        <taxon>Heunggongvirae</taxon>
        <taxon>Uroviricota</taxon>
        <taxon>Caudoviricetes</taxon>
        <taxon>Chimalliviridae</taxon>
        <taxon>Derbicusvirus</taxon>
        <taxon>Derbicusvirus derbicus</taxon>
    </lineage>
</organism>
<dbReference type="GO" id="GO:0003676">
    <property type="term" value="F:nucleic acid binding"/>
    <property type="evidence" value="ECO:0007669"/>
    <property type="project" value="InterPro"/>
</dbReference>
<dbReference type="GeneID" id="29061650"/>
<evidence type="ECO:0000313" key="2">
    <source>
        <dbReference type="Proteomes" id="UP000201594"/>
    </source>
</evidence>
<dbReference type="RefSeq" id="YP_009278358.1">
    <property type="nucleotide sequence ID" value="NC_031007.1"/>
</dbReference>
<dbReference type="EMBL" id="KX397367">
    <property type="protein sequence ID" value="ANZ48896.1"/>
    <property type="molecule type" value="Genomic_DNA"/>
</dbReference>
<evidence type="ECO:0008006" key="3">
    <source>
        <dbReference type="Google" id="ProtNLM"/>
    </source>
</evidence>
<dbReference type="InterPro" id="IPR012337">
    <property type="entry name" value="RNaseH-like_sf"/>
</dbReference>
<dbReference type="Proteomes" id="UP000201594">
    <property type="component" value="Segment"/>
</dbReference>
<reference evidence="1 2" key="1">
    <citation type="submission" date="2016-06" db="EMBL/GenBank/DDBJ databases">
        <authorList>
            <person name="Kjaerup R.B."/>
            <person name="Dalgaard T.S."/>
            <person name="Juul-Madsen H.R."/>
        </authorList>
    </citation>
    <scope>NUCLEOTIDE SEQUENCE [LARGE SCALE GENOMIC DNA]</scope>
</reference>
<gene>
    <name evidence="1" type="ORF">EARLPHILLIPIV_46</name>
</gene>
<proteinExistence type="predicted"/>
<protein>
    <recommendedName>
        <fullName evidence="3">DNA polymerase</fullName>
    </recommendedName>
</protein>
<dbReference type="SUPFAM" id="SSF53098">
    <property type="entry name" value="Ribonuclease H-like"/>
    <property type="match status" value="1"/>
</dbReference>